<dbReference type="GO" id="GO:0004016">
    <property type="term" value="F:adenylate cyclase activity"/>
    <property type="evidence" value="ECO:0007669"/>
    <property type="project" value="TreeGrafter"/>
</dbReference>
<dbReference type="Gene3D" id="1.10.10.10">
    <property type="entry name" value="Winged helix-like DNA-binding domain superfamily/Winged helix DNA-binding domain"/>
    <property type="match status" value="1"/>
</dbReference>
<dbReference type="SUPFAM" id="SSF52540">
    <property type="entry name" value="P-loop containing nucleoside triphosphate hydrolases"/>
    <property type="match status" value="1"/>
</dbReference>
<protein>
    <submittedName>
        <fullName evidence="4">Regulatory LuxR family protein</fullName>
    </submittedName>
</protein>
<dbReference type="AlphaFoldDB" id="A0A4Q7XA24"/>
<dbReference type="Pfam" id="PF13191">
    <property type="entry name" value="AAA_16"/>
    <property type="match status" value="1"/>
</dbReference>
<dbReference type="CDD" id="cd06170">
    <property type="entry name" value="LuxR_C_like"/>
    <property type="match status" value="1"/>
</dbReference>
<dbReference type="RefSeq" id="WP_130442251.1">
    <property type="nucleotide sequence ID" value="NZ_SHKR01000011.1"/>
</dbReference>
<dbReference type="PANTHER" id="PTHR16305:SF35">
    <property type="entry name" value="TRANSCRIPTIONAL ACTIVATOR DOMAIN"/>
    <property type="match status" value="1"/>
</dbReference>
<dbReference type="OrthoDB" id="5378762at2"/>
<dbReference type="SMART" id="SM00421">
    <property type="entry name" value="HTH_LUXR"/>
    <property type="match status" value="1"/>
</dbReference>
<gene>
    <name evidence="4" type="ORF">EV645_2201</name>
</gene>
<dbReference type="GO" id="GO:0005737">
    <property type="term" value="C:cytoplasm"/>
    <property type="evidence" value="ECO:0007669"/>
    <property type="project" value="TreeGrafter"/>
</dbReference>
<dbReference type="SUPFAM" id="SSF48452">
    <property type="entry name" value="TPR-like"/>
    <property type="match status" value="1"/>
</dbReference>
<dbReference type="GO" id="GO:0006355">
    <property type="term" value="P:regulation of DNA-templated transcription"/>
    <property type="evidence" value="ECO:0007669"/>
    <property type="project" value="InterPro"/>
</dbReference>
<reference evidence="4 5" key="1">
    <citation type="journal article" date="2015" name="Stand. Genomic Sci.">
        <title>Genomic Encyclopedia of Bacterial and Archaeal Type Strains, Phase III: the genomes of soil and plant-associated and newly described type strains.</title>
        <authorList>
            <person name="Whitman W.B."/>
            <person name="Woyke T."/>
            <person name="Klenk H.P."/>
            <person name="Zhou Y."/>
            <person name="Lilburn T.G."/>
            <person name="Beck B.J."/>
            <person name="De Vos P."/>
            <person name="Vandamme P."/>
            <person name="Eisen J.A."/>
            <person name="Garrity G."/>
            <person name="Hugenholtz P."/>
            <person name="Kyrpides N.C."/>
        </authorList>
    </citation>
    <scope>NUCLEOTIDE SEQUENCE [LARGE SCALE GENOMIC DNA]</scope>
    <source>
        <strain evidence="4 5">VKM Ac-2540</strain>
    </source>
</reference>
<dbReference type="SUPFAM" id="SSF46894">
    <property type="entry name" value="C-terminal effector domain of the bipartite response regulators"/>
    <property type="match status" value="1"/>
</dbReference>
<dbReference type="Gene3D" id="1.25.40.10">
    <property type="entry name" value="Tetratricopeptide repeat domain"/>
    <property type="match status" value="1"/>
</dbReference>
<dbReference type="InterPro" id="IPR036388">
    <property type="entry name" value="WH-like_DNA-bd_sf"/>
</dbReference>
<evidence type="ECO:0000313" key="4">
    <source>
        <dbReference type="EMBL" id="RZU19981.1"/>
    </source>
</evidence>
<dbReference type="InterPro" id="IPR041664">
    <property type="entry name" value="AAA_16"/>
</dbReference>
<dbReference type="InterPro" id="IPR011990">
    <property type="entry name" value="TPR-like_helical_dom_sf"/>
</dbReference>
<dbReference type="GO" id="GO:0005524">
    <property type="term" value="F:ATP binding"/>
    <property type="evidence" value="ECO:0007669"/>
    <property type="project" value="UniProtKB-KW"/>
</dbReference>
<evidence type="ECO:0000259" key="3">
    <source>
        <dbReference type="SMART" id="SM00421"/>
    </source>
</evidence>
<dbReference type="EMBL" id="SHKR01000011">
    <property type="protein sequence ID" value="RZU19981.1"/>
    <property type="molecule type" value="Genomic_DNA"/>
</dbReference>
<keyword evidence="5" id="KW-1185">Reference proteome</keyword>
<evidence type="ECO:0000313" key="5">
    <source>
        <dbReference type="Proteomes" id="UP000292027"/>
    </source>
</evidence>
<dbReference type="PANTHER" id="PTHR16305">
    <property type="entry name" value="TESTICULAR SOLUBLE ADENYLYL CYCLASE"/>
    <property type="match status" value="1"/>
</dbReference>
<organism evidence="4 5">
    <name type="scientific">Kribbella rubisoli</name>
    <dbReference type="NCBI Taxonomy" id="3075929"/>
    <lineage>
        <taxon>Bacteria</taxon>
        <taxon>Bacillati</taxon>
        <taxon>Actinomycetota</taxon>
        <taxon>Actinomycetes</taxon>
        <taxon>Propionibacteriales</taxon>
        <taxon>Kribbellaceae</taxon>
        <taxon>Kribbella</taxon>
    </lineage>
</organism>
<dbReference type="Proteomes" id="UP000292027">
    <property type="component" value="Unassembled WGS sequence"/>
</dbReference>
<proteinExistence type="predicted"/>
<evidence type="ECO:0000256" key="2">
    <source>
        <dbReference type="ARBA" id="ARBA00022840"/>
    </source>
</evidence>
<dbReference type="PRINTS" id="PR00038">
    <property type="entry name" value="HTHLUXR"/>
</dbReference>
<evidence type="ECO:0000256" key="1">
    <source>
        <dbReference type="ARBA" id="ARBA00022741"/>
    </source>
</evidence>
<keyword evidence="1" id="KW-0547">Nucleotide-binding</keyword>
<dbReference type="Pfam" id="PF00196">
    <property type="entry name" value="GerE"/>
    <property type="match status" value="1"/>
</dbReference>
<name>A0A4Q7XA24_9ACTN</name>
<comment type="caution">
    <text evidence="4">The sequence shown here is derived from an EMBL/GenBank/DDBJ whole genome shotgun (WGS) entry which is preliminary data.</text>
</comment>
<dbReference type="GO" id="GO:0003677">
    <property type="term" value="F:DNA binding"/>
    <property type="evidence" value="ECO:0007669"/>
    <property type="project" value="InterPro"/>
</dbReference>
<dbReference type="InterPro" id="IPR016032">
    <property type="entry name" value="Sig_transdc_resp-reg_C-effctor"/>
</dbReference>
<dbReference type="InterPro" id="IPR027417">
    <property type="entry name" value="P-loop_NTPase"/>
</dbReference>
<keyword evidence="2" id="KW-0067">ATP-binding</keyword>
<feature type="domain" description="HTH luxR-type" evidence="3">
    <location>
        <begin position="911"/>
        <end position="968"/>
    </location>
</feature>
<accession>A0A4Q7XA24</accession>
<dbReference type="InterPro" id="IPR000792">
    <property type="entry name" value="Tscrpt_reg_LuxR_C"/>
</dbReference>
<sequence>MQTRSPTVVGRAREIESHHRLLAGAGDGRGGAIFLVGEPGIGKSRLAATATTEALDAGMTTLRGRVGAIGTMVAFRPFTEALLSLIRRGEMPATEVLGPYQQVLGRLVPDWDDGTAHDTAASPVVLGEAVLRLLTLVGREHGCLLVLEDLHGSDPETLAVIEYMLDNLDNQPIALVATMRSETCAAYELARLSAQRGTAELIELQPLRRTEVAELAAGCLEVPVDGVPEQLADQLWNDSAGVPFIVEELLQEANRSGQLVSGPDGSVQVVDDLHTNVPAAVVRSISSRTAQLGPQSRDILVLAAVIGHRFPLSVVREATGTDERQLLATLRAGVAAQLVGPDEPAPDWYAFRHPLTAESLLAGLTPTERSNLASRCADAVEALHPGLPGEWCPMVAELADTGGDSIRAGRLFALAGRRSFDDGSTGSAANLLERANTLLIADPDISHRADVLGSLLLALSETGGYEHIATHAATVDELADRNLDSRKVAALHVQLANAEMMAGRWSAALTHVATARTLLGSDAGDADLAPVDAIAANLELARTSPGRLKTATELALRAAAAAERAELPEVACESLQLLGILAREHDLDRSVDYFHRARQIAEDQGMTHQRVASHFFQAGTICLANGSILELEQARQQALRIGAIQLMYEMDGILGQQAILRSEYARAAEIIAECLEVTRRLRMGRAATYFLAIKAMLEAHQGHRAAMEAALAEVANWGGERASYELPYSYGLARAFCALLEENRELADSDLAQALAYDAQNPTTLHLTGKNGLALLLGVLSGRNGWAHFEAVTATAASGMRWNRQFVQFAEAVLLGRDGKVEAANAKVQEATETAALFPLARNLGLRLVAEPAYADGWGDPVGWLRLAEDYFHTAGIPAVASACRGLMRQLGATVSQRRNGSELVPAHLRQLGITTREFEVCQLLVDRIGNKSIASRLHISPRTVEKHVASLMSKTQQPDREALSSFARTALQG</sequence>